<keyword evidence="2" id="KW-0614">Plasmid</keyword>
<feature type="signal peptide" evidence="1">
    <location>
        <begin position="1"/>
        <end position="21"/>
    </location>
</feature>
<keyword evidence="1" id="KW-0732">Signal</keyword>
<sequence length="96" mass="10267">MLRALSVAALALLVLSASADAADAPARPPMVQQAQPQQQSANGVIVQAIQPTQTGSFEKAVTSHLWIYDTNTKQVMLCSSLLPAEFTCSRAVKLNW</sequence>
<proteinExistence type="predicted"/>
<gene>
    <name evidence="2" type="ORF">D3867_37340</name>
</gene>
<dbReference type="Proteomes" id="UP000298596">
    <property type="component" value="Plasmid p8"/>
</dbReference>
<evidence type="ECO:0000313" key="3">
    <source>
        <dbReference type="Proteomes" id="UP000298596"/>
    </source>
</evidence>
<organism evidence="2 3">
    <name type="scientific">Azospirillum brasilense</name>
    <dbReference type="NCBI Taxonomy" id="192"/>
    <lineage>
        <taxon>Bacteria</taxon>
        <taxon>Pseudomonadati</taxon>
        <taxon>Pseudomonadota</taxon>
        <taxon>Alphaproteobacteria</taxon>
        <taxon>Rhodospirillales</taxon>
        <taxon>Azospirillaceae</taxon>
        <taxon>Azospirillum</taxon>
    </lineage>
</organism>
<feature type="chain" id="PRO_5020564197" evidence="1">
    <location>
        <begin position="22"/>
        <end position="96"/>
    </location>
</feature>
<evidence type="ECO:0000313" key="2">
    <source>
        <dbReference type="EMBL" id="QCO07551.1"/>
    </source>
</evidence>
<dbReference type="AlphaFoldDB" id="A0A4D8QE88"/>
<dbReference type="EMBL" id="CP032338">
    <property type="protein sequence ID" value="QCO07551.1"/>
    <property type="molecule type" value="Genomic_DNA"/>
</dbReference>
<reference evidence="2 3" key="1">
    <citation type="submission" date="2018-09" db="EMBL/GenBank/DDBJ databases">
        <title>Whole genome based analysis of evolution and adaptive divergence in Indian and Brazilian strains of Azospirillum brasilense.</title>
        <authorList>
            <person name="Singh C."/>
            <person name="Tripathi A.K."/>
        </authorList>
    </citation>
    <scope>NUCLEOTIDE SEQUENCE [LARGE SCALE GENOMIC DNA]</scope>
    <source>
        <strain evidence="2 3">MTCC4036</strain>
        <plasmid evidence="2 3">p8</plasmid>
    </source>
</reference>
<evidence type="ECO:0000256" key="1">
    <source>
        <dbReference type="SAM" id="SignalP"/>
    </source>
</evidence>
<geneLocation type="plasmid" evidence="2 3">
    <name>p8</name>
</geneLocation>
<protein>
    <submittedName>
        <fullName evidence="2">Uncharacterized protein</fullName>
    </submittedName>
</protein>
<name>A0A4D8QE88_AZOBR</name>
<accession>A0A4D8QE88</accession>